<dbReference type="InterPro" id="IPR000182">
    <property type="entry name" value="GNAT_dom"/>
</dbReference>
<reference evidence="3" key="1">
    <citation type="journal article" date="2019" name="Int. J. Syst. Evol. Microbiol.">
        <title>The Global Catalogue of Microorganisms (GCM) 10K type strain sequencing project: providing services to taxonomists for standard genome sequencing and annotation.</title>
        <authorList>
            <consortium name="The Broad Institute Genomics Platform"/>
            <consortium name="The Broad Institute Genome Sequencing Center for Infectious Disease"/>
            <person name="Wu L."/>
            <person name="Ma J."/>
        </authorList>
    </citation>
    <scope>NUCLEOTIDE SEQUENCE [LARGE SCALE GENOMIC DNA]</scope>
    <source>
        <strain evidence="3">JCM 18053</strain>
    </source>
</reference>
<dbReference type="EMBL" id="BAABIA010000009">
    <property type="protein sequence ID" value="GAA5146603.1"/>
    <property type="molecule type" value="Genomic_DNA"/>
</dbReference>
<dbReference type="PROSITE" id="PS51186">
    <property type="entry name" value="GNAT"/>
    <property type="match status" value="1"/>
</dbReference>
<dbReference type="Proteomes" id="UP001499852">
    <property type="component" value="Unassembled WGS sequence"/>
</dbReference>
<feature type="domain" description="N-acetyltransferase" evidence="1">
    <location>
        <begin position="1"/>
        <end position="139"/>
    </location>
</feature>
<dbReference type="CDD" id="cd04301">
    <property type="entry name" value="NAT_SF"/>
    <property type="match status" value="1"/>
</dbReference>
<gene>
    <name evidence="2" type="ORF">GCM10023213_39970</name>
</gene>
<protein>
    <recommendedName>
        <fullName evidence="1">N-acetyltransferase domain-containing protein</fullName>
    </recommendedName>
</protein>
<comment type="caution">
    <text evidence="2">The sequence shown here is derived from an EMBL/GenBank/DDBJ whole genome shotgun (WGS) entry which is preliminary data.</text>
</comment>
<dbReference type="SUPFAM" id="SSF55729">
    <property type="entry name" value="Acyl-CoA N-acyltransferases (Nat)"/>
    <property type="match status" value="1"/>
</dbReference>
<dbReference type="Gene3D" id="3.40.630.30">
    <property type="match status" value="1"/>
</dbReference>
<proteinExistence type="predicted"/>
<evidence type="ECO:0000259" key="1">
    <source>
        <dbReference type="PROSITE" id="PS51186"/>
    </source>
</evidence>
<sequence>MVQWYESRLGQGARFGDSPAPFLLFPQVYEALDPVEAITVRDDVTQAILGICFTHERETHLSIGIVATSPEAAGKGIARQMMQTALDKALGLGKRARLVSSLLNLDSFSLYTRLGFIPGAIFQDVLFNVPETGLTIPAPEGHERVRLAKVEDAIRIADFEFATQGIRREKDFHFFLRNDVGDWRVLVQENAVGELTGYMVVSVHPSSSMIGPGAVTDEKAATALLWQALDTLRGKSTVILVPCLAPGLVKTLYRWGGRNVELHVAQCTSAPLPTTGFAFPTFLPESA</sequence>
<keyword evidence="3" id="KW-1185">Reference proteome</keyword>
<dbReference type="InterPro" id="IPR016181">
    <property type="entry name" value="Acyl_CoA_acyltransferase"/>
</dbReference>
<name>A0ABP9PJW5_9BACT</name>
<accession>A0ABP9PJW5</accession>
<organism evidence="2 3">
    <name type="scientific">Prosthecobacter algae</name>
    <dbReference type="NCBI Taxonomy" id="1144682"/>
    <lineage>
        <taxon>Bacteria</taxon>
        <taxon>Pseudomonadati</taxon>
        <taxon>Verrucomicrobiota</taxon>
        <taxon>Verrucomicrobiia</taxon>
        <taxon>Verrucomicrobiales</taxon>
        <taxon>Verrucomicrobiaceae</taxon>
        <taxon>Prosthecobacter</taxon>
    </lineage>
</organism>
<evidence type="ECO:0000313" key="2">
    <source>
        <dbReference type="EMBL" id="GAA5146603.1"/>
    </source>
</evidence>
<dbReference type="Pfam" id="PF00583">
    <property type="entry name" value="Acetyltransf_1"/>
    <property type="match status" value="1"/>
</dbReference>
<evidence type="ECO:0000313" key="3">
    <source>
        <dbReference type="Proteomes" id="UP001499852"/>
    </source>
</evidence>